<dbReference type="AlphaFoldDB" id="A0A318RRL6"/>
<dbReference type="GO" id="GO:0016829">
    <property type="term" value="F:lyase activity"/>
    <property type="evidence" value="ECO:0007669"/>
    <property type="project" value="UniProtKB-KW"/>
</dbReference>
<dbReference type="OrthoDB" id="5288100at2"/>
<dbReference type="PANTHER" id="PTHR38657">
    <property type="entry name" value="SLR1343 PROTEIN"/>
    <property type="match status" value="1"/>
</dbReference>
<dbReference type="Gene3D" id="1.10.579.10">
    <property type="entry name" value="DNA Cyclobutane Dipyrimidine Photolyase, subunit A, domain 3"/>
    <property type="match status" value="1"/>
</dbReference>
<gene>
    <name evidence="1" type="ORF">DFR67_101267</name>
</gene>
<dbReference type="Pfam" id="PF04244">
    <property type="entry name" value="DPRP"/>
    <property type="match status" value="1"/>
</dbReference>
<evidence type="ECO:0000313" key="1">
    <source>
        <dbReference type="EMBL" id="PYE20876.1"/>
    </source>
</evidence>
<dbReference type="EMBL" id="QJSP01000001">
    <property type="protein sequence ID" value="PYE20876.1"/>
    <property type="molecule type" value="Genomic_DNA"/>
</dbReference>
<dbReference type="SUPFAM" id="SSF48173">
    <property type="entry name" value="Cryptochrome/photolyase FAD-binding domain"/>
    <property type="match status" value="1"/>
</dbReference>
<dbReference type="InterPro" id="IPR014729">
    <property type="entry name" value="Rossmann-like_a/b/a_fold"/>
</dbReference>
<protein>
    <submittedName>
        <fullName evidence="1">Deoxyribodipyrimidine photolyase-related protein</fullName>
    </submittedName>
</protein>
<comment type="caution">
    <text evidence="1">The sequence shown here is derived from an EMBL/GenBank/DDBJ whole genome shotgun (WGS) entry which is preliminary data.</text>
</comment>
<dbReference type="Gene3D" id="1.10.10.1710">
    <property type="entry name" value="Deoxyribodipyrimidine photolyase-related"/>
    <property type="match status" value="1"/>
</dbReference>
<dbReference type="Gene3D" id="3.40.50.620">
    <property type="entry name" value="HUPs"/>
    <property type="match status" value="1"/>
</dbReference>
<dbReference type="Proteomes" id="UP000247591">
    <property type="component" value="Unassembled WGS sequence"/>
</dbReference>
<reference evidence="1 2" key="1">
    <citation type="submission" date="2018-06" db="EMBL/GenBank/DDBJ databases">
        <title>Genomic Encyclopedia of Type Strains, Phase IV (KMG-IV): sequencing the most valuable type-strain genomes for metagenomic binning, comparative biology and taxonomic classification.</title>
        <authorList>
            <person name="Goeker M."/>
        </authorList>
    </citation>
    <scope>NUCLEOTIDE SEQUENCE [LARGE SCALE GENOMIC DNA]</scope>
    <source>
        <strain evidence="1 2">DSM 45521</strain>
    </source>
</reference>
<dbReference type="Gene3D" id="1.25.40.80">
    <property type="match status" value="1"/>
</dbReference>
<accession>A0A318RRL6</accession>
<dbReference type="InterPro" id="IPR036134">
    <property type="entry name" value="Crypto/Photolyase_FAD-like_sf"/>
</dbReference>
<dbReference type="RefSeq" id="WP_110467605.1">
    <property type="nucleotide sequence ID" value="NZ_QJSP01000001.1"/>
</dbReference>
<proteinExistence type="predicted"/>
<sequence length="494" mass="55992">MTRSPAPLWLFADQLGPHIHSSEDNAGRDVVLIESSAAIHRRNGHRQKAHLLLSGMRHLADELGDRAQYIRGVGYRDVLRELPGPVAVHEPTSRAAHAFVHRLANEGLVSEILPNPSFALPREDFEQWAGAHTSFRMETFYRQQRTRFDVLMDGDQPTGGTWNYDHENRKPPPKRRTLGVDKPWWPIEDAIDEQVRTDLDALNADWSGVDGPRLFAVTAEEAQAALRTFIDHRLETFGPYEDAIMGDDWTMSHSLLSVPLNLSLLDPLDVVHAAERATREDGVSLASAEGFIRQILGWREFIWHLYWHFGADYTASNELDATEPLPDWFRHLDADAVTARCLSDALSGVRDRGWVHHIPRLMVLGSHALQRGYDPAELTAWFTANFVDGYEWVMPVNVVGMSQHADGGLMASKPYTSGGAYINKMSDHCGDCEFDPKKRLGDDACPFTAGYWFFTHKHQKLLGDNVRTRRQVSNMNRLSDLDAVIEQERDRDRF</sequence>
<evidence type="ECO:0000313" key="2">
    <source>
        <dbReference type="Proteomes" id="UP000247591"/>
    </source>
</evidence>
<dbReference type="InterPro" id="IPR052551">
    <property type="entry name" value="UV-DNA_repair_photolyase"/>
</dbReference>
<keyword evidence="2" id="KW-1185">Reference proteome</keyword>
<name>A0A318RRL6_WILLI</name>
<dbReference type="PANTHER" id="PTHR38657:SF1">
    <property type="entry name" value="SLR1343 PROTEIN"/>
    <property type="match status" value="1"/>
</dbReference>
<keyword evidence="1" id="KW-0456">Lyase</keyword>
<dbReference type="InterPro" id="IPR007357">
    <property type="entry name" value="PhrB-like"/>
</dbReference>
<organism evidence="1 2">
    <name type="scientific">Williamsia limnetica</name>
    <dbReference type="NCBI Taxonomy" id="882452"/>
    <lineage>
        <taxon>Bacteria</taxon>
        <taxon>Bacillati</taxon>
        <taxon>Actinomycetota</taxon>
        <taxon>Actinomycetes</taxon>
        <taxon>Mycobacteriales</taxon>
        <taxon>Nocardiaceae</taxon>
        <taxon>Williamsia</taxon>
    </lineage>
</organism>